<evidence type="ECO:0000256" key="3">
    <source>
        <dbReference type="ARBA" id="ARBA00023125"/>
    </source>
</evidence>
<dbReference type="AlphaFoldDB" id="A0A0M2R7N4"/>
<evidence type="ECO:0000313" key="6">
    <source>
        <dbReference type="EMBL" id="KKJ75533.1"/>
    </source>
</evidence>
<reference evidence="6 7" key="1">
    <citation type="submission" date="2015-03" db="EMBL/GenBank/DDBJ databases">
        <title>Genome sequence of Kiloniella sp. P1-1, isolated from the gut microflora of Pacific white shrimp, Penaeus vannamei.</title>
        <authorList>
            <person name="Shao Z."/>
            <person name="Wang L."/>
            <person name="Li X."/>
        </authorList>
    </citation>
    <scope>NUCLEOTIDE SEQUENCE [LARGE SCALE GENOMIC DNA]</scope>
    <source>
        <strain evidence="6 7">P1-1</strain>
    </source>
</reference>
<dbReference type="PANTHER" id="PTHR30537">
    <property type="entry name" value="HTH-TYPE TRANSCRIPTIONAL REGULATOR"/>
    <property type="match status" value="1"/>
</dbReference>
<proteinExistence type="inferred from homology"/>
<organism evidence="6 7">
    <name type="scientific">Kiloniella litopenaei</name>
    <dbReference type="NCBI Taxonomy" id="1549748"/>
    <lineage>
        <taxon>Bacteria</taxon>
        <taxon>Pseudomonadati</taxon>
        <taxon>Pseudomonadota</taxon>
        <taxon>Alphaproteobacteria</taxon>
        <taxon>Rhodospirillales</taxon>
        <taxon>Kiloniellaceae</taxon>
        <taxon>Kiloniella</taxon>
    </lineage>
</organism>
<dbReference type="SUPFAM" id="SSF46785">
    <property type="entry name" value="Winged helix' DNA-binding domain"/>
    <property type="match status" value="1"/>
</dbReference>
<dbReference type="InterPro" id="IPR000847">
    <property type="entry name" value="LysR_HTH_N"/>
</dbReference>
<dbReference type="Pfam" id="PF03466">
    <property type="entry name" value="LysR_substrate"/>
    <property type="match status" value="1"/>
</dbReference>
<keyword evidence="4" id="KW-0804">Transcription</keyword>
<dbReference type="InterPro" id="IPR058163">
    <property type="entry name" value="LysR-type_TF_proteobact-type"/>
</dbReference>
<keyword evidence="3" id="KW-0238">DNA-binding</keyword>
<dbReference type="InterPro" id="IPR036390">
    <property type="entry name" value="WH_DNA-bd_sf"/>
</dbReference>
<dbReference type="RefSeq" id="WP_046509676.1">
    <property type="nucleotide sequence ID" value="NZ_LANI01000030.1"/>
</dbReference>
<protein>
    <recommendedName>
        <fullName evidence="5">HTH lysR-type domain-containing protein</fullName>
    </recommendedName>
</protein>
<dbReference type="Gene3D" id="3.40.190.10">
    <property type="entry name" value="Periplasmic binding protein-like II"/>
    <property type="match status" value="2"/>
</dbReference>
<evidence type="ECO:0000256" key="2">
    <source>
        <dbReference type="ARBA" id="ARBA00023015"/>
    </source>
</evidence>
<dbReference type="EMBL" id="LANI01000030">
    <property type="protein sequence ID" value="KKJ75533.1"/>
    <property type="molecule type" value="Genomic_DNA"/>
</dbReference>
<dbReference type="GO" id="GO:0003700">
    <property type="term" value="F:DNA-binding transcription factor activity"/>
    <property type="evidence" value="ECO:0007669"/>
    <property type="project" value="InterPro"/>
</dbReference>
<dbReference type="InterPro" id="IPR005119">
    <property type="entry name" value="LysR_subst-bd"/>
</dbReference>
<name>A0A0M2R7N4_9PROT</name>
<keyword evidence="2" id="KW-0805">Transcription regulation</keyword>
<dbReference type="GO" id="GO:0043565">
    <property type="term" value="F:sequence-specific DNA binding"/>
    <property type="evidence" value="ECO:0007669"/>
    <property type="project" value="TreeGrafter"/>
</dbReference>
<evidence type="ECO:0000256" key="1">
    <source>
        <dbReference type="ARBA" id="ARBA00009437"/>
    </source>
</evidence>
<evidence type="ECO:0000313" key="7">
    <source>
        <dbReference type="Proteomes" id="UP000034491"/>
    </source>
</evidence>
<dbReference type="PROSITE" id="PS50931">
    <property type="entry name" value="HTH_LYSR"/>
    <property type="match status" value="1"/>
</dbReference>
<dbReference type="PRINTS" id="PR00039">
    <property type="entry name" value="HTHLYSR"/>
</dbReference>
<feature type="domain" description="HTH lysR-type" evidence="5">
    <location>
        <begin position="18"/>
        <end position="70"/>
    </location>
</feature>
<dbReference type="STRING" id="1549748.WH95_17625"/>
<keyword evidence="7" id="KW-1185">Reference proteome</keyword>
<dbReference type="SUPFAM" id="SSF53850">
    <property type="entry name" value="Periplasmic binding protein-like II"/>
    <property type="match status" value="1"/>
</dbReference>
<evidence type="ECO:0000256" key="4">
    <source>
        <dbReference type="ARBA" id="ARBA00023163"/>
    </source>
</evidence>
<comment type="similarity">
    <text evidence="1">Belongs to the LysR transcriptional regulatory family.</text>
</comment>
<accession>A0A0M2R7N4</accession>
<dbReference type="FunFam" id="1.10.10.10:FF:000001">
    <property type="entry name" value="LysR family transcriptional regulator"/>
    <property type="match status" value="1"/>
</dbReference>
<sequence length="306" mass="34539">MAAINNLDNKLHTHIAELHAFNAASRLGSLTKAAEQLKITQPALSQKIKRLETFVGEPLFLRQNRGVKLTPTGKALFESTQEIFQTFHGIFKDIEKRKSVKQVRISTDFAFASHWLVPRLADLRNDLNDIDIQVFTSQTPDNPLSFQSDIIISLKTAPHTDRRNHILFEEEVFAICSPRFLEKHGPFLKASDIGNQPLLDLTASPDASWHNWSSWLELQGVKKSTQATSIGLSNYSLVIQAAIRSQGLALGWKGLIEEQIAEKELVIAWPQSVRSDRSYSLEHREDASTHVKKVFAWIKDHASRNS</sequence>
<dbReference type="GO" id="GO:0006351">
    <property type="term" value="P:DNA-templated transcription"/>
    <property type="evidence" value="ECO:0007669"/>
    <property type="project" value="TreeGrafter"/>
</dbReference>
<dbReference type="OrthoDB" id="9804958at2"/>
<evidence type="ECO:0000259" key="5">
    <source>
        <dbReference type="PROSITE" id="PS50931"/>
    </source>
</evidence>
<dbReference type="Gene3D" id="1.10.10.10">
    <property type="entry name" value="Winged helix-like DNA-binding domain superfamily/Winged helix DNA-binding domain"/>
    <property type="match status" value="1"/>
</dbReference>
<gene>
    <name evidence="6" type="ORF">WH95_17625</name>
</gene>
<dbReference type="Pfam" id="PF00126">
    <property type="entry name" value="HTH_1"/>
    <property type="match status" value="1"/>
</dbReference>
<dbReference type="PANTHER" id="PTHR30537:SF26">
    <property type="entry name" value="GLYCINE CLEAVAGE SYSTEM TRANSCRIPTIONAL ACTIVATOR"/>
    <property type="match status" value="1"/>
</dbReference>
<dbReference type="InterPro" id="IPR036388">
    <property type="entry name" value="WH-like_DNA-bd_sf"/>
</dbReference>
<dbReference type="Proteomes" id="UP000034491">
    <property type="component" value="Unassembled WGS sequence"/>
</dbReference>
<comment type="caution">
    <text evidence="6">The sequence shown here is derived from an EMBL/GenBank/DDBJ whole genome shotgun (WGS) entry which is preliminary data.</text>
</comment>